<dbReference type="Proteomes" id="UP000800094">
    <property type="component" value="Unassembled WGS sequence"/>
</dbReference>
<dbReference type="CDD" id="cd01165">
    <property type="entry name" value="BTB_POZ"/>
    <property type="match status" value="1"/>
</dbReference>
<dbReference type="OrthoDB" id="5275938at2759"/>
<dbReference type="InterPro" id="IPR000210">
    <property type="entry name" value="BTB/POZ_dom"/>
</dbReference>
<feature type="domain" description="BTB" evidence="2">
    <location>
        <begin position="81"/>
        <end position="155"/>
    </location>
</feature>
<reference evidence="3" key="1">
    <citation type="journal article" date="2020" name="Stud. Mycol.">
        <title>101 Dothideomycetes genomes: a test case for predicting lifestyles and emergence of pathogens.</title>
        <authorList>
            <person name="Haridas S."/>
            <person name="Albert R."/>
            <person name="Binder M."/>
            <person name="Bloem J."/>
            <person name="Labutti K."/>
            <person name="Salamov A."/>
            <person name="Andreopoulos B."/>
            <person name="Baker S."/>
            <person name="Barry K."/>
            <person name="Bills G."/>
            <person name="Bluhm B."/>
            <person name="Cannon C."/>
            <person name="Castanera R."/>
            <person name="Culley D."/>
            <person name="Daum C."/>
            <person name="Ezra D."/>
            <person name="Gonzalez J."/>
            <person name="Henrissat B."/>
            <person name="Kuo A."/>
            <person name="Liang C."/>
            <person name="Lipzen A."/>
            <person name="Lutzoni F."/>
            <person name="Magnuson J."/>
            <person name="Mondo S."/>
            <person name="Nolan M."/>
            <person name="Ohm R."/>
            <person name="Pangilinan J."/>
            <person name="Park H.-J."/>
            <person name="Ramirez L."/>
            <person name="Alfaro M."/>
            <person name="Sun H."/>
            <person name="Tritt A."/>
            <person name="Yoshinaga Y."/>
            <person name="Zwiers L.-H."/>
            <person name="Turgeon B."/>
            <person name="Goodwin S."/>
            <person name="Spatafora J."/>
            <person name="Crous P."/>
            <person name="Grigoriev I."/>
        </authorList>
    </citation>
    <scope>NUCLEOTIDE SEQUENCE</scope>
    <source>
        <strain evidence="3">CBS 122368</strain>
    </source>
</reference>
<dbReference type="PROSITE" id="PS50097">
    <property type="entry name" value="BTB"/>
    <property type="match status" value="1"/>
</dbReference>
<protein>
    <recommendedName>
        <fullName evidence="2">BTB domain-containing protein</fullName>
    </recommendedName>
</protein>
<evidence type="ECO:0000259" key="2">
    <source>
        <dbReference type="PROSITE" id="PS50097"/>
    </source>
</evidence>
<dbReference type="SMART" id="SM00225">
    <property type="entry name" value="BTB"/>
    <property type="match status" value="1"/>
</dbReference>
<organism evidence="3 4">
    <name type="scientific">Trematosphaeria pertusa</name>
    <dbReference type="NCBI Taxonomy" id="390896"/>
    <lineage>
        <taxon>Eukaryota</taxon>
        <taxon>Fungi</taxon>
        <taxon>Dikarya</taxon>
        <taxon>Ascomycota</taxon>
        <taxon>Pezizomycotina</taxon>
        <taxon>Dothideomycetes</taxon>
        <taxon>Pleosporomycetidae</taxon>
        <taxon>Pleosporales</taxon>
        <taxon>Massarineae</taxon>
        <taxon>Trematosphaeriaceae</taxon>
        <taxon>Trematosphaeria</taxon>
    </lineage>
</organism>
<evidence type="ECO:0000313" key="4">
    <source>
        <dbReference type="Proteomes" id="UP000800094"/>
    </source>
</evidence>
<feature type="compositionally biased region" description="Polar residues" evidence="1">
    <location>
        <begin position="36"/>
        <end position="47"/>
    </location>
</feature>
<dbReference type="RefSeq" id="XP_033691788.1">
    <property type="nucleotide sequence ID" value="XM_033821649.1"/>
</dbReference>
<dbReference type="AlphaFoldDB" id="A0A6A6J1W1"/>
<dbReference type="Pfam" id="PF00651">
    <property type="entry name" value="BTB"/>
    <property type="match status" value="1"/>
</dbReference>
<accession>A0A6A6J1W1</accession>
<feature type="compositionally biased region" description="Basic and acidic residues" evidence="1">
    <location>
        <begin position="50"/>
        <end position="59"/>
    </location>
</feature>
<dbReference type="Gene3D" id="3.30.710.10">
    <property type="entry name" value="Potassium Channel Kv1.1, Chain A"/>
    <property type="match status" value="1"/>
</dbReference>
<evidence type="ECO:0000256" key="1">
    <source>
        <dbReference type="SAM" id="MobiDB-lite"/>
    </source>
</evidence>
<evidence type="ECO:0000313" key="3">
    <source>
        <dbReference type="EMBL" id="KAF2256784.1"/>
    </source>
</evidence>
<sequence length="406" mass="45476">MMAGTIRKRNQGEDNPALNTAPTTDSTSETSRERQCVSNPESATAASDPTIKREPKAKSEGTSSMVTQLSNNGIVTLDDMYDLTLVVGEKERPGGMKAFRVNSVSLRMASPPFKAMLSGRYAESKQSEIPFPDDSPNAFHTVLRVVHLKLHELPESMSKDELLELAAFCDKYLLADLVAPFFTMKNWLGPHKGTGQYLPSNADMQDWAFVAYVFRFKEDYDYLVGELVMCTAVDPDTIDFYYMSDGKKIMLHKDLPVAILERIRVARTTVLQEILAASNTALTSALAMKTCDKQESANCAALRIGILIMAFQELGLYPVLDDTVSIYHSAYSYWKAFVALPNKHKFGPENQYSYRSYSYNTNCNYSKCMGDLGLVQRVRQSLREHTHKGLWPRLGLCKCWPSKSAT</sequence>
<dbReference type="EMBL" id="ML987189">
    <property type="protein sequence ID" value="KAF2256784.1"/>
    <property type="molecule type" value="Genomic_DNA"/>
</dbReference>
<dbReference type="GeneID" id="54574979"/>
<dbReference type="SUPFAM" id="SSF54695">
    <property type="entry name" value="POZ domain"/>
    <property type="match status" value="1"/>
</dbReference>
<proteinExistence type="predicted"/>
<name>A0A6A6J1W1_9PLEO</name>
<gene>
    <name evidence="3" type="ORF">BU26DRAFT_29173</name>
</gene>
<dbReference type="InterPro" id="IPR011333">
    <property type="entry name" value="SKP1/BTB/POZ_sf"/>
</dbReference>
<feature type="region of interest" description="Disordered" evidence="1">
    <location>
        <begin position="1"/>
        <end position="65"/>
    </location>
</feature>
<keyword evidence="4" id="KW-1185">Reference proteome</keyword>